<name>I4C9Y0_DESTA</name>
<dbReference type="Pfam" id="PF01368">
    <property type="entry name" value="DHH"/>
    <property type="match status" value="1"/>
</dbReference>
<dbReference type="Gene3D" id="3.90.1640.10">
    <property type="entry name" value="inorganic pyrophosphatase (n-terminal core)"/>
    <property type="match status" value="1"/>
</dbReference>
<dbReference type="KEGG" id="dti:Desti_3727"/>
<evidence type="ECO:0000259" key="2">
    <source>
        <dbReference type="Pfam" id="PF02272"/>
    </source>
</evidence>
<dbReference type="RefSeq" id="WP_014811499.1">
    <property type="nucleotide sequence ID" value="NC_018025.1"/>
</dbReference>
<evidence type="ECO:0000313" key="4">
    <source>
        <dbReference type="Proteomes" id="UP000006055"/>
    </source>
</evidence>
<dbReference type="eggNOG" id="COG0618">
    <property type="taxonomic scope" value="Bacteria"/>
</dbReference>
<feature type="domain" description="DHHA1" evidence="2">
    <location>
        <begin position="233"/>
        <end position="319"/>
    </location>
</feature>
<gene>
    <name evidence="3" type="ordered locus">Desti_3727</name>
</gene>
<evidence type="ECO:0000259" key="1">
    <source>
        <dbReference type="Pfam" id="PF01368"/>
    </source>
</evidence>
<dbReference type="InterPro" id="IPR051319">
    <property type="entry name" value="Oligoribo/pAp-PDE_c-di-AMP_PDE"/>
</dbReference>
<dbReference type="InterPro" id="IPR038763">
    <property type="entry name" value="DHH_sf"/>
</dbReference>
<feature type="domain" description="DDH" evidence="1">
    <location>
        <begin position="17"/>
        <end position="156"/>
    </location>
</feature>
<dbReference type="OrthoDB" id="9803668at2"/>
<dbReference type="SUPFAM" id="SSF64182">
    <property type="entry name" value="DHH phosphoesterases"/>
    <property type="match status" value="1"/>
</dbReference>
<dbReference type="PANTHER" id="PTHR47618:SF1">
    <property type="entry name" value="BIFUNCTIONAL OLIGORIBONUCLEASE AND PAP PHOSPHATASE NRNA"/>
    <property type="match status" value="1"/>
</dbReference>
<dbReference type="PATRIC" id="fig|706587.4.peg.4235"/>
<proteinExistence type="predicted"/>
<evidence type="ECO:0000313" key="3">
    <source>
        <dbReference type="EMBL" id="AFM26371.1"/>
    </source>
</evidence>
<dbReference type="AlphaFoldDB" id="I4C9Y0"/>
<sequence>MMMNPDIPVLLKNEDRFVVVSHTNPDGDAIGSLLGMYLALKEMGKIVWALTDKEFPHLYGFLPGIADVLTEPSSIQSPNWIVVLDVADKPRIAGDISGFQKNAKLINIDHHPTNPAFGDVNFIDTSATSTAELVFRVLKGAGYALSTNVGKCLYTGLVTDTGCFRFSGVNSDTMRIAAEMLDTGFESYEITRRMFEEFPLARLHLERLVLDRAEVLIGGRLVLSVLKTDDFTRLGADMSDAENLVNRLREYQGVQAAILITDMENGLVRVSLRSKDSVDVSAIAQTLGGGGHKYAAGIKSKLPVNELKERLVHAVSDAFEHANSQ</sequence>
<dbReference type="HOGENOM" id="CLU_039720_0_0_7"/>
<dbReference type="STRING" id="706587.Desti_3727"/>
<reference evidence="4" key="1">
    <citation type="submission" date="2012-06" db="EMBL/GenBank/DDBJ databases">
        <title>Complete sequence of chromosome of Desulfomonile tiedjei DSM 6799.</title>
        <authorList>
            <person name="Lucas S."/>
            <person name="Copeland A."/>
            <person name="Lapidus A."/>
            <person name="Glavina del Rio T."/>
            <person name="Dalin E."/>
            <person name="Tice H."/>
            <person name="Bruce D."/>
            <person name="Goodwin L."/>
            <person name="Pitluck S."/>
            <person name="Peters L."/>
            <person name="Ovchinnikova G."/>
            <person name="Zeytun A."/>
            <person name="Lu M."/>
            <person name="Kyrpides N."/>
            <person name="Mavromatis K."/>
            <person name="Ivanova N."/>
            <person name="Brettin T."/>
            <person name="Detter J.C."/>
            <person name="Han C."/>
            <person name="Larimer F."/>
            <person name="Land M."/>
            <person name="Hauser L."/>
            <person name="Markowitz V."/>
            <person name="Cheng J.-F."/>
            <person name="Hugenholtz P."/>
            <person name="Woyke T."/>
            <person name="Wu D."/>
            <person name="Spring S."/>
            <person name="Schroeder M."/>
            <person name="Brambilla E."/>
            <person name="Klenk H.-P."/>
            <person name="Eisen J.A."/>
        </authorList>
    </citation>
    <scope>NUCLEOTIDE SEQUENCE [LARGE SCALE GENOMIC DNA]</scope>
    <source>
        <strain evidence="4">ATCC 49306 / DSM 6799 / DCB-1</strain>
    </source>
</reference>
<protein>
    <submittedName>
        <fullName evidence="3">Exopolyphosphatase-like enzyme</fullName>
    </submittedName>
</protein>
<dbReference type="Pfam" id="PF02272">
    <property type="entry name" value="DHHA1"/>
    <property type="match status" value="1"/>
</dbReference>
<dbReference type="InterPro" id="IPR003156">
    <property type="entry name" value="DHHA1_dom"/>
</dbReference>
<dbReference type="EMBL" id="CP003360">
    <property type="protein sequence ID" value="AFM26371.1"/>
    <property type="molecule type" value="Genomic_DNA"/>
</dbReference>
<dbReference type="GO" id="GO:0003676">
    <property type="term" value="F:nucleic acid binding"/>
    <property type="evidence" value="ECO:0007669"/>
    <property type="project" value="InterPro"/>
</dbReference>
<dbReference type="Gene3D" id="3.10.310.30">
    <property type="match status" value="1"/>
</dbReference>
<keyword evidence="4" id="KW-1185">Reference proteome</keyword>
<dbReference type="Proteomes" id="UP000006055">
    <property type="component" value="Chromosome"/>
</dbReference>
<organism evidence="3 4">
    <name type="scientific">Desulfomonile tiedjei (strain ATCC 49306 / DSM 6799 / DCB-1)</name>
    <dbReference type="NCBI Taxonomy" id="706587"/>
    <lineage>
        <taxon>Bacteria</taxon>
        <taxon>Pseudomonadati</taxon>
        <taxon>Thermodesulfobacteriota</taxon>
        <taxon>Desulfomonilia</taxon>
        <taxon>Desulfomonilales</taxon>
        <taxon>Desulfomonilaceae</taxon>
        <taxon>Desulfomonile</taxon>
    </lineage>
</organism>
<accession>I4C9Y0</accession>
<dbReference type="InterPro" id="IPR001667">
    <property type="entry name" value="DDH_dom"/>
</dbReference>
<dbReference type="PANTHER" id="PTHR47618">
    <property type="entry name" value="BIFUNCTIONAL OLIGORIBONUCLEASE AND PAP PHOSPHATASE NRNA"/>
    <property type="match status" value="1"/>
</dbReference>